<evidence type="ECO:0000313" key="8">
    <source>
        <dbReference type="EMBL" id="RFT16253.1"/>
    </source>
</evidence>
<evidence type="ECO:0000256" key="6">
    <source>
        <dbReference type="RuleBase" id="RU000481"/>
    </source>
</evidence>
<dbReference type="InterPro" id="IPR015422">
    <property type="entry name" value="PyrdxlP-dep_Trfase_small"/>
</dbReference>
<comment type="similarity">
    <text evidence="2 6">Belongs to the class-I pyridoxal-phosphate-dependent aminotransferase family.</text>
</comment>
<dbReference type="CDD" id="cd00609">
    <property type="entry name" value="AAT_like"/>
    <property type="match status" value="1"/>
</dbReference>
<protein>
    <recommendedName>
        <fullName evidence="6">Aminotransferase</fullName>
        <ecNumber evidence="6">2.6.1.-</ecNumber>
    </recommendedName>
</protein>
<evidence type="ECO:0000256" key="5">
    <source>
        <dbReference type="ARBA" id="ARBA00022898"/>
    </source>
</evidence>
<dbReference type="InterPro" id="IPR004839">
    <property type="entry name" value="Aminotransferase_I/II_large"/>
</dbReference>
<dbReference type="PANTHER" id="PTHR46383:SF1">
    <property type="entry name" value="ASPARTATE AMINOTRANSFERASE"/>
    <property type="match status" value="1"/>
</dbReference>
<dbReference type="PANTHER" id="PTHR46383">
    <property type="entry name" value="ASPARTATE AMINOTRANSFERASE"/>
    <property type="match status" value="1"/>
</dbReference>
<dbReference type="GO" id="GO:0006520">
    <property type="term" value="P:amino acid metabolic process"/>
    <property type="evidence" value="ECO:0007669"/>
    <property type="project" value="InterPro"/>
</dbReference>
<dbReference type="Pfam" id="PF00155">
    <property type="entry name" value="Aminotran_1_2"/>
    <property type="match status" value="1"/>
</dbReference>
<proteinExistence type="inferred from homology"/>
<dbReference type="GO" id="GO:0030170">
    <property type="term" value="F:pyridoxal phosphate binding"/>
    <property type="evidence" value="ECO:0007669"/>
    <property type="project" value="InterPro"/>
</dbReference>
<keyword evidence="3 6" id="KW-0032">Aminotransferase</keyword>
<dbReference type="InterPro" id="IPR015424">
    <property type="entry name" value="PyrdxlP-dep_Trfase"/>
</dbReference>
<dbReference type="Proteomes" id="UP000257323">
    <property type="component" value="Unassembled WGS sequence"/>
</dbReference>
<dbReference type="AlphaFoldDB" id="A0A3E2BNC0"/>
<reference evidence="8 9" key="1">
    <citation type="submission" date="2018-08" db="EMBL/GenBank/DDBJ databases">
        <title>Genome analysis of the thermophilic bacterium of the candidate phylum Aminicenantes from deep subsurface aquifer revealed its physiology and ecological role.</title>
        <authorList>
            <person name="Kadnikov V.V."/>
            <person name="Mardanov A.V."/>
            <person name="Beletsky A.V."/>
            <person name="Karnachuk O.V."/>
            <person name="Ravin N.V."/>
        </authorList>
    </citation>
    <scope>NUCLEOTIDE SEQUENCE [LARGE SCALE GENOMIC DNA]</scope>
    <source>
        <strain evidence="8">BY38</strain>
    </source>
</reference>
<feature type="domain" description="Aminotransferase class I/classII large" evidence="7">
    <location>
        <begin position="30"/>
        <end position="388"/>
    </location>
</feature>
<dbReference type="EC" id="2.6.1.-" evidence="6"/>
<name>A0A3E2BNC0_9BACT</name>
<dbReference type="InterPro" id="IPR004838">
    <property type="entry name" value="NHTrfase_class1_PyrdxlP-BS"/>
</dbReference>
<dbReference type="PROSITE" id="PS00105">
    <property type="entry name" value="AA_TRANSFER_CLASS_1"/>
    <property type="match status" value="1"/>
</dbReference>
<dbReference type="PRINTS" id="PR00753">
    <property type="entry name" value="ACCSYNTHASE"/>
</dbReference>
<keyword evidence="4 6" id="KW-0808">Transferase</keyword>
<dbReference type="EMBL" id="QUAH01000004">
    <property type="protein sequence ID" value="RFT16253.1"/>
    <property type="molecule type" value="Genomic_DNA"/>
</dbReference>
<evidence type="ECO:0000259" key="7">
    <source>
        <dbReference type="Pfam" id="PF00155"/>
    </source>
</evidence>
<comment type="cofactor">
    <cofactor evidence="1 6">
        <name>pyridoxal 5'-phosphate</name>
        <dbReference type="ChEBI" id="CHEBI:597326"/>
    </cofactor>
</comment>
<dbReference type="Gene3D" id="3.90.1150.10">
    <property type="entry name" value="Aspartate Aminotransferase, domain 1"/>
    <property type="match status" value="1"/>
</dbReference>
<dbReference type="Gene3D" id="3.40.640.10">
    <property type="entry name" value="Type I PLP-dependent aspartate aminotransferase-like (Major domain)"/>
    <property type="match status" value="1"/>
</dbReference>
<dbReference type="GO" id="GO:0008483">
    <property type="term" value="F:transaminase activity"/>
    <property type="evidence" value="ECO:0007669"/>
    <property type="project" value="UniProtKB-KW"/>
</dbReference>
<sequence>MVSERVTKIGASPTLKISAKARSMKAEGIDVIDLSVGEPDFPTPENVKAAAVKAIEQNFTKYTENDGIPELRKAVCKRLKEDYGLEYKPNEVLVSSGAKSSLYHLVQAIVNEGDEVIIPAPYWVTYPECVNLAKGKPVIVETREEDGFLLTPEQLKAAISPSTRALVLNNPSNPTGATYTREQLLALAEVLRKEDIYIIADEIYSRLVYDGFQFVSFASLGEDLKKKTIIVNGVSKSYSMTGWRIGYAAGPAEVISAMSKIQSHTTSNACSISQKASVEALAGPQYEVNRMAAEFQRRRNYVLMRLQQIPGISCFKPQGAFYLFPNVSSYYGKEAGGIQIRNSYGLAYYLLREARVAIVPGDAFGADNYIRISYATSMENLEKGMDRIAEAMSRLKTAKKVKKIYLQNYVTKVKKSVPVEVVAEGKLRDALVAEMEAHLGYDNYYEWNANINGTIVQLRTNVGHLYDFWVENWFPGQIEAGLEPHAVIYAVDNVPGREPRAYYHPETRTGILVNTDNYGPLRKLALGMVLDSSEHLGINAVRGMAVGLDGNGLILVGQPGTKKTELFFDLLKLPKVQAQTNEIVFVRFSGNRAVADAVERKFYIPTNTVELHDRLARLFDHSKCENVVARREDCTDRTCPIQDDCRLDKGAPYCFRASGEAQAMLDPNWLAGPQGYTRRTSLKSLVILRNDQVSPAVVELGKEEALRILESGEPSGAVRSLSAKAQPFFNPHLLVLNEDKLAMQRMFFSRLLDQVRCYLVNSGVAGADQLKPLL</sequence>
<evidence type="ECO:0000256" key="2">
    <source>
        <dbReference type="ARBA" id="ARBA00007441"/>
    </source>
</evidence>
<accession>A0A3E2BNC0</accession>
<dbReference type="SUPFAM" id="SSF53383">
    <property type="entry name" value="PLP-dependent transferases"/>
    <property type="match status" value="1"/>
</dbReference>
<dbReference type="InterPro" id="IPR050596">
    <property type="entry name" value="AspAT/PAT-like"/>
</dbReference>
<dbReference type="InterPro" id="IPR015421">
    <property type="entry name" value="PyrdxlP-dep_Trfase_major"/>
</dbReference>
<evidence type="ECO:0000256" key="1">
    <source>
        <dbReference type="ARBA" id="ARBA00001933"/>
    </source>
</evidence>
<dbReference type="FunFam" id="3.40.640.10:FF:000033">
    <property type="entry name" value="Aspartate aminotransferase"/>
    <property type="match status" value="1"/>
</dbReference>
<keyword evidence="5" id="KW-0663">Pyridoxal phosphate</keyword>
<evidence type="ECO:0000313" key="9">
    <source>
        <dbReference type="Proteomes" id="UP000257323"/>
    </source>
</evidence>
<organism evidence="8 9">
    <name type="scientific">Candidatus Saccharicenans subterraneus</name>
    <dbReference type="NCBI Taxonomy" id="2508984"/>
    <lineage>
        <taxon>Bacteria</taxon>
        <taxon>Candidatus Aminicenantota</taxon>
        <taxon>Candidatus Aminicenantia</taxon>
        <taxon>Candidatus Aminicenantales</taxon>
        <taxon>Candidatus Saccharicenantaceae</taxon>
        <taxon>Candidatus Saccharicenans</taxon>
    </lineage>
</organism>
<comment type="caution">
    <text evidence="8">The sequence shown here is derived from an EMBL/GenBank/DDBJ whole genome shotgun (WGS) entry which is preliminary data.</text>
</comment>
<gene>
    <name evidence="8" type="ORF">OP8BY_1857</name>
</gene>
<evidence type="ECO:0000256" key="4">
    <source>
        <dbReference type="ARBA" id="ARBA00022679"/>
    </source>
</evidence>
<evidence type="ECO:0000256" key="3">
    <source>
        <dbReference type="ARBA" id="ARBA00022576"/>
    </source>
</evidence>